<evidence type="ECO:0000259" key="4">
    <source>
        <dbReference type="Pfam" id="PF10145"/>
    </source>
</evidence>
<feature type="domain" description="Phage tail tape measure protein" evidence="4">
    <location>
        <begin position="111"/>
        <end position="281"/>
    </location>
</feature>
<dbReference type="EMBL" id="CP014229">
    <property type="protein sequence ID" value="AMD89494.1"/>
    <property type="molecule type" value="Genomic_DNA"/>
</dbReference>
<dbReference type="STRING" id="44742.AXF13_04845"/>
<dbReference type="PANTHER" id="PTHR37813:SF1">
    <property type="entry name" value="FELS-2 PROPHAGE PROTEIN"/>
    <property type="match status" value="1"/>
</dbReference>
<evidence type="ECO:0000256" key="2">
    <source>
        <dbReference type="SAM" id="Coils"/>
    </source>
</evidence>
<dbReference type="InterPro" id="IPR006431">
    <property type="entry name" value="Phage_tape_meas_C"/>
</dbReference>
<gene>
    <name evidence="5" type="ORF">AXF13_04845</name>
</gene>
<keyword evidence="1" id="KW-1188">Viral release from host cell</keyword>
<sequence length="1284" mass="135164">MAVSVDLAKLDVQIRTSDVATGITRLDAFASSADGAEHSVKRLSTASGGLEQSLGRLKSALATVGLGLSFGGALKSAADFQTSINNLGKVSDRPLAEMQTQLKSVSSSLGSYAQLAQGYYQILSAGVTDATASMDMLTASSMAAKAAQVTQADTIRALTSLMTGFTGQLKDAADASDFLFSVERYGKTSVQELVPVVGDLASTARIAKIAAADMGAAFSVITQTAGSTPVAATQARSLFMNIANPSETMQKTLAGMGTNSTEFFSSNRLLDALKKLDTEARKTGKTIGALFTDREAKVAAENLISSSKSFEESLAGIERRAGATSSAFGKYTASINGQIDEMSNNMSNLATNIGTTFGGTATQALTSFNSVLSEINANFTTFVPVLTTVGAGMAALAVARKASNTTFAVGDDGQRVTGLRAYIAAQYENVAATREQQAAEAKLAMVRVQDEMAEYKSSASRAVNQAILNRSTMARMAYEQGLRDLQTDLTAKTVAYEASLKTLGRTSVTAGTAMKGLKSAGSSLLGVFGGPWGAAFTVAVMGVAGLTSAMAERTALHEKYRQSLDDIGTAADEMSGKLTRAAQSTLTSKLNQAKAELERTKQDIDRLKEELKGMDLGYGEWSGSYRILSSASEKFFGANPGTWEAAKVLDSYSKGLTDAYQAQKQLLELQAQFGRTEAIVEASTRIDELANATRKAVKEEESVATLNQRLNETGDAGNAAASGINAAGDAAAGAMGKLAGLADVLQDSNFTAYTAGLTGAQKTFATAMKGKLNEKQLAAYFSGKTGDLSATDSRTLQSNKAELNAIYANYKKMYSLQEATKHAGSAASAKEAIQRVREEIERLNEVQPTSAAKLAQALRDIAKEGKQAGMSATAVSALQAEYKAAFDDSQARKMTEALRDFDREIASLTGDARTMRELEMTGTLEQWKKKLLEAGVSAEEAAPKLARMKDALERSNRTKDIQTTVQFYKELAELSGDLTYSLQAQNELIALQAEQYRNNGIAPDLVAQWEALKRLQASNSGWDGAARSMMSYYSEAANAGKNFETFFTNSFSSLEDTLVQFTQTGKLSFADMVNSMLADLARLAIRQSITGPIAQGLGSLFSGFGGGSSYTGYSGMALGMTGFIPGFATGGVAAPSGLPRSGGLLTSPTFFSDGMSRAYASGGLSVAGEAGPEVFMPAARMNDGNYGVRVDMSAVSAQLRAGLSGTTAPNISINVINRTGGQVEAETQARPDGQGGFTLDILLTQVEQGLVARAKSGRSSLMQYQEKAYGLSRASVLTRGRGRA</sequence>
<evidence type="ECO:0008006" key="7">
    <source>
        <dbReference type="Google" id="ProtNLM"/>
    </source>
</evidence>
<dbReference type="Proteomes" id="UP000069241">
    <property type="component" value="Chromosome"/>
</dbReference>
<feature type="coiled-coil region" evidence="2">
    <location>
        <begin position="583"/>
        <end position="617"/>
    </location>
</feature>
<accession>A0A120KLV9</accession>
<dbReference type="NCBIfam" id="TIGR01760">
    <property type="entry name" value="tape_meas_TP901"/>
    <property type="match status" value="1"/>
</dbReference>
<name>A0A120KLV9_9BACT</name>
<dbReference type="KEGG" id="dfi:AXF13_04845"/>
<feature type="domain" description="Bacteriophage tail tape measure C-terminal" evidence="3">
    <location>
        <begin position="1022"/>
        <end position="1094"/>
    </location>
</feature>
<dbReference type="InterPro" id="IPR010090">
    <property type="entry name" value="Phage_tape_meas"/>
</dbReference>
<dbReference type="Pfam" id="PF09718">
    <property type="entry name" value="Tape_meas_lam_C"/>
    <property type="match status" value="1"/>
</dbReference>
<proteinExistence type="predicted"/>
<dbReference type="Pfam" id="PF10145">
    <property type="entry name" value="PhageMin_Tail"/>
    <property type="match status" value="1"/>
</dbReference>
<reference evidence="6" key="1">
    <citation type="submission" date="2016-02" db="EMBL/GenBank/DDBJ databases">
        <authorList>
            <person name="Holder M.E."/>
            <person name="Ajami N.J."/>
            <person name="Petrosino J.F."/>
        </authorList>
    </citation>
    <scope>NUCLEOTIDE SEQUENCE [LARGE SCALE GENOMIC DNA]</scope>
    <source>
        <strain evidence="6">CCUG 45958</strain>
    </source>
</reference>
<organism evidence="5 6">
    <name type="scientific">Desulfovibrio fairfieldensis</name>
    <dbReference type="NCBI Taxonomy" id="44742"/>
    <lineage>
        <taxon>Bacteria</taxon>
        <taxon>Pseudomonadati</taxon>
        <taxon>Thermodesulfobacteriota</taxon>
        <taxon>Desulfovibrionia</taxon>
        <taxon>Desulfovibrionales</taxon>
        <taxon>Desulfovibrionaceae</taxon>
        <taxon>Desulfovibrio</taxon>
    </lineage>
</organism>
<protein>
    <recommendedName>
        <fullName evidence="7">Phage tail tape measure protein</fullName>
    </recommendedName>
</protein>
<evidence type="ECO:0000259" key="3">
    <source>
        <dbReference type="Pfam" id="PF09718"/>
    </source>
</evidence>
<dbReference type="RefSeq" id="WP_062251865.1">
    <property type="nucleotide sequence ID" value="NZ_CP014229.1"/>
</dbReference>
<evidence type="ECO:0000256" key="1">
    <source>
        <dbReference type="ARBA" id="ARBA00022612"/>
    </source>
</evidence>
<keyword evidence="2" id="KW-0175">Coiled coil</keyword>
<dbReference type="PANTHER" id="PTHR37813">
    <property type="entry name" value="FELS-2 PROPHAGE PROTEIN"/>
    <property type="match status" value="1"/>
</dbReference>
<keyword evidence="6" id="KW-1185">Reference proteome</keyword>
<evidence type="ECO:0000313" key="5">
    <source>
        <dbReference type="EMBL" id="AMD89494.1"/>
    </source>
</evidence>
<evidence type="ECO:0000313" key="6">
    <source>
        <dbReference type="Proteomes" id="UP000069241"/>
    </source>
</evidence>